<name>A0A9K3IY43_HELAN</name>
<dbReference type="AlphaFoldDB" id="A0A9K3IY43"/>
<evidence type="ECO:0000256" key="1">
    <source>
        <dbReference type="SAM" id="MobiDB-lite"/>
    </source>
</evidence>
<keyword evidence="3" id="KW-1185">Reference proteome</keyword>
<feature type="compositionally biased region" description="Polar residues" evidence="1">
    <location>
        <begin position="1"/>
        <end position="15"/>
    </location>
</feature>
<dbReference type="Proteomes" id="UP000215914">
    <property type="component" value="Unassembled WGS sequence"/>
</dbReference>
<reference evidence="2" key="2">
    <citation type="submission" date="2020-06" db="EMBL/GenBank/DDBJ databases">
        <title>Helianthus annuus Genome sequencing and assembly Release 2.</title>
        <authorList>
            <person name="Gouzy J."/>
            <person name="Langlade N."/>
            <person name="Munos S."/>
        </authorList>
    </citation>
    <scope>NUCLEOTIDE SEQUENCE</scope>
    <source>
        <tissue evidence="2">Leaves</tissue>
    </source>
</reference>
<feature type="region of interest" description="Disordered" evidence="1">
    <location>
        <begin position="1"/>
        <end position="45"/>
    </location>
</feature>
<comment type="caution">
    <text evidence="2">The sequence shown here is derived from an EMBL/GenBank/DDBJ whole genome shotgun (WGS) entry which is preliminary data.</text>
</comment>
<protein>
    <submittedName>
        <fullName evidence="2">Uncharacterized protein</fullName>
    </submittedName>
</protein>
<dbReference type="EMBL" id="MNCJ02000320">
    <property type="protein sequence ID" value="KAF5804781.1"/>
    <property type="molecule type" value="Genomic_DNA"/>
</dbReference>
<dbReference type="Gramene" id="mRNA:HanXRQr2_Chr05g0201141">
    <property type="protein sequence ID" value="CDS:HanXRQr2_Chr05g0201141.1"/>
    <property type="gene ID" value="HanXRQr2_Chr05g0201141"/>
</dbReference>
<gene>
    <name evidence="2" type="ORF">HanXRQr2_Chr05g0201141</name>
</gene>
<proteinExistence type="predicted"/>
<organism evidence="2 3">
    <name type="scientific">Helianthus annuus</name>
    <name type="common">Common sunflower</name>
    <dbReference type="NCBI Taxonomy" id="4232"/>
    <lineage>
        <taxon>Eukaryota</taxon>
        <taxon>Viridiplantae</taxon>
        <taxon>Streptophyta</taxon>
        <taxon>Embryophyta</taxon>
        <taxon>Tracheophyta</taxon>
        <taxon>Spermatophyta</taxon>
        <taxon>Magnoliopsida</taxon>
        <taxon>eudicotyledons</taxon>
        <taxon>Gunneridae</taxon>
        <taxon>Pentapetalae</taxon>
        <taxon>asterids</taxon>
        <taxon>campanulids</taxon>
        <taxon>Asterales</taxon>
        <taxon>Asteraceae</taxon>
        <taxon>Asteroideae</taxon>
        <taxon>Heliantheae alliance</taxon>
        <taxon>Heliantheae</taxon>
        <taxon>Helianthus</taxon>
    </lineage>
</organism>
<sequence>MKMDSFSQLLESPTGFQHDAPGAKAADPNEPFTSRSEPTPKCGHNMTFLKNITEDIPRISTREVDPHIWGMHSAIYFET</sequence>
<reference evidence="2" key="1">
    <citation type="journal article" date="2017" name="Nature">
        <title>The sunflower genome provides insights into oil metabolism, flowering and Asterid evolution.</title>
        <authorList>
            <person name="Badouin H."/>
            <person name="Gouzy J."/>
            <person name="Grassa C.J."/>
            <person name="Murat F."/>
            <person name="Staton S.E."/>
            <person name="Cottret L."/>
            <person name="Lelandais-Briere C."/>
            <person name="Owens G.L."/>
            <person name="Carrere S."/>
            <person name="Mayjonade B."/>
            <person name="Legrand L."/>
            <person name="Gill N."/>
            <person name="Kane N.C."/>
            <person name="Bowers J.E."/>
            <person name="Hubner S."/>
            <person name="Bellec A."/>
            <person name="Berard A."/>
            <person name="Berges H."/>
            <person name="Blanchet N."/>
            <person name="Boniface M.C."/>
            <person name="Brunel D."/>
            <person name="Catrice O."/>
            <person name="Chaidir N."/>
            <person name="Claudel C."/>
            <person name="Donnadieu C."/>
            <person name="Faraut T."/>
            <person name="Fievet G."/>
            <person name="Helmstetter N."/>
            <person name="King M."/>
            <person name="Knapp S.J."/>
            <person name="Lai Z."/>
            <person name="Le Paslier M.C."/>
            <person name="Lippi Y."/>
            <person name="Lorenzon L."/>
            <person name="Mandel J.R."/>
            <person name="Marage G."/>
            <person name="Marchand G."/>
            <person name="Marquand E."/>
            <person name="Bret-Mestries E."/>
            <person name="Morien E."/>
            <person name="Nambeesan S."/>
            <person name="Nguyen T."/>
            <person name="Pegot-Espagnet P."/>
            <person name="Pouilly N."/>
            <person name="Raftis F."/>
            <person name="Sallet E."/>
            <person name="Schiex T."/>
            <person name="Thomas J."/>
            <person name="Vandecasteele C."/>
            <person name="Vares D."/>
            <person name="Vear F."/>
            <person name="Vautrin S."/>
            <person name="Crespi M."/>
            <person name="Mangin B."/>
            <person name="Burke J.M."/>
            <person name="Salse J."/>
            <person name="Munos S."/>
            <person name="Vincourt P."/>
            <person name="Rieseberg L.H."/>
            <person name="Langlade N.B."/>
        </authorList>
    </citation>
    <scope>NUCLEOTIDE SEQUENCE</scope>
    <source>
        <tissue evidence="2">Leaves</tissue>
    </source>
</reference>
<accession>A0A9K3IY43</accession>
<evidence type="ECO:0000313" key="2">
    <source>
        <dbReference type="EMBL" id="KAF5804781.1"/>
    </source>
</evidence>
<evidence type="ECO:0000313" key="3">
    <source>
        <dbReference type="Proteomes" id="UP000215914"/>
    </source>
</evidence>